<sequence length="67" mass="7860">MTMKLNDCDKPCICVHCQLTFPHEKGHPCRENKCPTCGKSLMREGSYHHELYLKKKQDTDHHHPNKT</sequence>
<evidence type="ECO:0000313" key="1">
    <source>
        <dbReference type="EMBL" id="GAO31750.1"/>
    </source>
</evidence>
<evidence type="ECO:0000313" key="2">
    <source>
        <dbReference type="Proteomes" id="UP000032900"/>
    </source>
</evidence>
<dbReference type="RefSeq" id="WP_062128044.1">
    <property type="nucleotide sequence ID" value="NZ_BAZW01000060.1"/>
</dbReference>
<accession>A0A0E9M3I7</accession>
<dbReference type="EMBL" id="BAZW01000060">
    <property type="protein sequence ID" value="GAO31750.1"/>
    <property type="molecule type" value="Genomic_DNA"/>
</dbReference>
<reference evidence="1 2" key="1">
    <citation type="journal article" date="2015" name="Microbes Environ.">
        <title>Distribution and evolution of nitrogen fixation genes in the phylum bacteroidetes.</title>
        <authorList>
            <person name="Inoue J."/>
            <person name="Oshima K."/>
            <person name="Suda W."/>
            <person name="Sakamoto M."/>
            <person name="Iino T."/>
            <person name="Noda S."/>
            <person name="Hongoh Y."/>
            <person name="Hattori M."/>
            <person name="Ohkuma M."/>
        </authorList>
    </citation>
    <scope>NUCLEOTIDE SEQUENCE [LARGE SCALE GENOMIC DNA]</scope>
    <source>
        <strain evidence="1">JCM 15548</strain>
    </source>
</reference>
<proteinExistence type="predicted"/>
<name>A0A0E9M3I7_9BACT</name>
<evidence type="ECO:0008006" key="3">
    <source>
        <dbReference type="Google" id="ProtNLM"/>
    </source>
</evidence>
<protein>
    <recommendedName>
        <fullName evidence="3">Ferredoxin</fullName>
    </recommendedName>
</protein>
<comment type="caution">
    <text evidence="1">The sequence shown here is derived from an EMBL/GenBank/DDBJ whole genome shotgun (WGS) entry which is preliminary data.</text>
</comment>
<keyword evidence="2" id="KW-1185">Reference proteome</keyword>
<dbReference type="Proteomes" id="UP000032900">
    <property type="component" value="Unassembled WGS sequence"/>
</dbReference>
<dbReference type="AlphaFoldDB" id="A0A0E9M3I7"/>
<gene>
    <name evidence="1" type="ORF">JCM15548_14144</name>
</gene>
<dbReference type="STRING" id="1236989.JCM15548_14144"/>
<organism evidence="1 2">
    <name type="scientific">Geofilum rubicundum JCM 15548</name>
    <dbReference type="NCBI Taxonomy" id="1236989"/>
    <lineage>
        <taxon>Bacteria</taxon>
        <taxon>Pseudomonadati</taxon>
        <taxon>Bacteroidota</taxon>
        <taxon>Bacteroidia</taxon>
        <taxon>Marinilabiliales</taxon>
        <taxon>Marinilabiliaceae</taxon>
        <taxon>Geofilum</taxon>
    </lineage>
</organism>
<dbReference type="OrthoDB" id="280278at2"/>